<organism evidence="1 2">
    <name type="scientific">Phyllachora maydis</name>
    <dbReference type="NCBI Taxonomy" id="1825666"/>
    <lineage>
        <taxon>Eukaryota</taxon>
        <taxon>Fungi</taxon>
        <taxon>Dikarya</taxon>
        <taxon>Ascomycota</taxon>
        <taxon>Pezizomycotina</taxon>
        <taxon>Sordariomycetes</taxon>
        <taxon>Sordariomycetidae</taxon>
        <taxon>Phyllachorales</taxon>
        <taxon>Phyllachoraceae</taxon>
        <taxon>Phyllachora</taxon>
    </lineage>
</organism>
<dbReference type="Proteomes" id="UP001217918">
    <property type="component" value="Unassembled WGS sequence"/>
</dbReference>
<dbReference type="AlphaFoldDB" id="A0AAD9I7P4"/>
<proteinExistence type="predicted"/>
<comment type="caution">
    <text evidence="1">The sequence shown here is derived from an EMBL/GenBank/DDBJ whole genome shotgun (WGS) entry which is preliminary data.</text>
</comment>
<evidence type="ECO:0000313" key="2">
    <source>
        <dbReference type="Proteomes" id="UP001217918"/>
    </source>
</evidence>
<sequence length="70" mass="8028">MSLSAALSRAVALFKKKLPQQQSYLTVCPRDTIIVRLEAAKCDRDAKLIQLAFDERAQGRRIRELEQQQL</sequence>
<protein>
    <submittedName>
        <fullName evidence="1">Uncharacterized protein</fullName>
    </submittedName>
</protein>
<dbReference type="EMBL" id="JAQQPM010000005">
    <property type="protein sequence ID" value="KAK2072114.1"/>
    <property type="molecule type" value="Genomic_DNA"/>
</dbReference>
<reference evidence="1" key="1">
    <citation type="journal article" date="2023" name="Mol. Plant Microbe Interact.">
        <title>Elucidating the Obligate Nature and Biological Capacity of an Invasive Fungal Corn Pathogen.</title>
        <authorList>
            <person name="MacCready J.S."/>
            <person name="Roggenkamp E.M."/>
            <person name="Gdanetz K."/>
            <person name="Chilvers M.I."/>
        </authorList>
    </citation>
    <scope>NUCLEOTIDE SEQUENCE</scope>
    <source>
        <strain evidence="1">PM02</strain>
    </source>
</reference>
<name>A0AAD9I7P4_9PEZI</name>
<accession>A0AAD9I7P4</accession>
<gene>
    <name evidence="1" type="ORF">P8C59_006490</name>
</gene>
<evidence type="ECO:0000313" key="1">
    <source>
        <dbReference type="EMBL" id="KAK2072114.1"/>
    </source>
</evidence>
<keyword evidence="2" id="KW-1185">Reference proteome</keyword>